<proteinExistence type="predicted"/>
<organism evidence="1 2">
    <name type="scientific">Rhizobium tubonense</name>
    <dbReference type="NCBI Taxonomy" id="484088"/>
    <lineage>
        <taxon>Bacteria</taxon>
        <taxon>Pseudomonadati</taxon>
        <taxon>Pseudomonadota</taxon>
        <taxon>Alphaproteobacteria</taxon>
        <taxon>Hyphomicrobiales</taxon>
        <taxon>Rhizobiaceae</taxon>
        <taxon>Rhizobium/Agrobacterium group</taxon>
        <taxon>Rhizobium</taxon>
    </lineage>
</organism>
<dbReference type="Proteomes" id="UP000248925">
    <property type="component" value="Unassembled WGS sequence"/>
</dbReference>
<evidence type="ECO:0000313" key="1">
    <source>
        <dbReference type="EMBL" id="PZM17261.1"/>
    </source>
</evidence>
<dbReference type="AlphaFoldDB" id="A0A2W4D1I7"/>
<reference evidence="1 2" key="1">
    <citation type="journal article" date="2018" name="Sci. Rep.">
        <title>Rhizobium tumorigenes sp. nov., a novel plant tumorigenic bacterium isolated from cane gall tumors on thornless blackberry.</title>
        <authorList>
            <person name="Kuzmanovi N."/>
            <person name="Smalla K."/>
            <person name="Gronow S."/>
            <person name="PuBawska J."/>
        </authorList>
    </citation>
    <scope>NUCLEOTIDE SEQUENCE [LARGE SCALE GENOMIC DNA]</scope>
    <source>
        <strain evidence="1 2">CCBAU 85046</strain>
    </source>
</reference>
<gene>
    <name evidence="1" type="ORF">CPY51_03280</name>
</gene>
<name>A0A2W4D1I7_9HYPH</name>
<sequence length="73" mass="7894">MTRRDAVPPFLSTKIALERRGALADAIDDAIRKAMSEGCGSEEITIVLAEIAERYRAHVTTDAGQIDIVGTVH</sequence>
<dbReference type="RefSeq" id="WP_111158590.1">
    <property type="nucleotide sequence ID" value="NZ_PCDP01000001.1"/>
</dbReference>
<keyword evidence="2" id="KW-1185">Reference proteome</keyword>
<comment type="caution">
    <text evidence="1">The sequence shown here is derived from an EMBL/GenBank/DDBJ whole genome shotgun (WGS) entry which is preliminary data.</text>
</comment>
<accession>A0A2W4D1I7</accession>
<protein>
    <submittedName>
        <fullName evidence="1">Uncharacterized protein</fullName>
    </submittedName>
</protein>
<evidence type="ECO:0000313" key="2">
    <source>
        <dbReference type="Proteomes" id="UP000248925"/>
    </source>
</evidence>
<dbReference type="EMBL" id="PCDP01000001">
    <property type="protein sequence ID" value="PZM17261.1"/>
    <property type="molecule type" value="Genomic_DNA"/>
</dbReference>